<reference evidence="3 4" key="2">
    <citation type="submission" date="2017-10" db="EMBL/GenBank/DDBJ databases">
        <title>Extensive intraspecific genome diversity in a model arbuscular mycorrhizal fungus.</title>
        <authorList>
            <person name="Chen E.C.H."/>
            <person name="Morin E."/>
            <person name="Baudet D."/>
            <person name="Noel J."/>
            <person name="Ndikumana S."/>
            <person name="Charron P."/>
            <person name="St-Onge C."/>
            <person name="Giorgi J."/>
            <person name="Grigoriev I.V."/>
            <person name="Roux C."/>
            <person name="Martin F.M."/>
            <person name="Corradi N."/>
        </authorList>
    </citation>
    <scope>NUCLEOTIDE SEQUENCE [LARGE SCALE GENOMIC DNA]</scope>
    <source>
        <strain evidence="3 4">C2</strain>
    </source>
</reference>
<feature type="compositionally biased region" description="Basic residues" evidence="2">
    <location>
        <begin position="87"/>
        <end position="105"/>
    </location>
</feature>
<evidence type="ECO:0000256" key="2">
    <source>
        <dbReference type="SAM" id="MobiDB-lite"/>
    </source>
</evidence>
<dbReference type="Proteomes" id="UP000233469">
    <property type="component" value="Unassembled WGS sequence"/>
</dbReference>
<sequence>LEEYHSQHNTLERRVKRLERNEKALDDCVDTDTVVDLIQEIIPSLVREKSLIKNNLSSFLSESSEESDLGEIIEESHGCQVREKKAVPHKQRRKARPRKVKQMVV</sequence>
<comment type="caution">
    <text evidence="3">The sequence shown here is derived from an EMBL/GenBank/DDBJ whole genome shotgun (WGS) entry which is preliminary data.</text>
</comment>
<dbReference type="EMBL" id="LLXL01010571">
    <property type="protein sequence ID" value="PKK35865.1"/>
    <property type="molecule type" value="Genomic_DNA"/>
</dbReference>
<dbReference type="AlphaFoldDB" id="A0A2N1KLA6"/>
<reference evidence="3 4" key="1">
    <citation type="submission" date="2016-04" db="EMBL/GenBank/DDBJ databases">
        <title>Genome analyses suggest a sexual origin of heterokaryosis in a supposedly ancient asexual fungus.</title>
        <authorList>
            <person name="Ropars J."/>
            <person name="Sedzielewska K."/>
            <person name="Noel J."/>
            <person name="Charron P."/>
            <person name="Farinelli L."/>
            <person name="Marton T."/>
            <person name="Kruger M."/>
            <person name="Pelin A."/>
            <person name="Brachmann A."/>
            <person name="Corradi N."/>
        </authorList>
    </citation>
    <scope>NUCLEOTIDE SEQUENCE [LARGE SCALE GENOMIC DNA]</scope>
    <source>
        <strain evidence="3 4">C2</strain>
    </source>
</reference>
<feature type="region of interest" description="Disordered" evidence="2">
    <location>
        <begin position="82"/>
        <end position="105"/>
    </location>
</feature>
<feature type="coiled-coil region" evidence="1">
    <location>
        <begin position="1"/>
        <end position="28"/>
    </location>
</feature>
<evidence type="ECO:0000313" key="3">
    <source>
        <dbReference type="EMBL" id="PKK35865.1"/>
    </source>
</evidence>
<name>A0A2N1KLA6_9GLOM</name>
<gene>
    <name evidence="3" type="ORF">RhiirC2_805583</name>
</gene>
<keyword evidence="1" id="KW-0175">Coiled coil</keyword>
<evidence type="ECO:0000256" key="1">
    <source>
        <dbReference type="SAM" id="Coils"/>
    </source>
</evidence>
<evidence type="ECO:0000313" key="4">
    <source>
        <dbReference type="Proteomes" id="UP000233469"/>
    </source>
</evidence>
<organism evidence="3 4">
    <name type="scientific">Rhizophagus irregularis</name>
    <dbReference type="NCBI Taxonomy" id="588596"/>
    <lineage>
        <taxon>Eukaryota</taxon>
        <taxon>Fungi</taxon>
        <taxon>Fungi incertae sedis</taxon>
        <taxon>Mucoromycota</taxon>
        <taxon>Glomeromycotina</taxon>
        <taxon>Glomeromycetes</taxon>
        <taxon>Glomerales</taxon>
        <taxon>Glomeraceae</taxon>
        <taxon>Rhizophagus</taxon>
    </lineage>
</organism>
<proteinExistence type="predicted"/>
<dbReference type="VEuPathDB" id="FungiDB:FUN_007354"/>
<feature type="non-terminal residue" evidence="3">
    <location>
        <position position="1"/>
    </location>
</feature>
<accession>A0A2N1KLA6</accession>
<protein>
    <submittedName>
        <fullName evidence="3">Uncharacterized protein</fullName>
    </submittedName>
</protein>